<name>A0A420I2U3_9PEZI</name>
<organism evidence="1 2">
    <name type="scientific">Erysiphe neolycopersici</name>
    <dbReference type="NCBI Taxonomy" id="212602"/>
    <lineage>
        <taxon>Eukaryota</taxon>
        <taxon>Fungi</taxon>
        <taxon>Dikarya</taxon>
        <taxon>Ascomycota</taxon>
        <taxon>Pezizomycotina</taxon>
        <taxon>Leotiomycetes</taxon>
        <taxon>Erysiphales</taxon>
        <taxon>Erysiphaceae</taxon>
        <taxon>Erysiphe</taxon>
    </lineage>
</organism>
<accession>A0A420I2U3</accession>
<evidence type="ECO:0000313" key="2">
    <source>
        <dbReference type="Proteomes" id="UP000286134"/>
    </source>
</evidence>
<evidence type="ECO:0000313" key="1">
    <source>
        <dbReference type="EMBL" id="RKF63995.1"/>
    </source>
</evidence>
<keyword evidence="2" id="KW-1185">Reference proteome</keyword>
<dbReference type="AlphaFoldDB" id="A0A420I2U3"/>
<comment type="caution">
    <text evidence="1">The sequence shown here is derived from an EMBL/GenBank/DDBJ whole genome shotgun (WGS) entry which is preliminary data.</text>
</comment>
<gene>
    <name evidence="1" type="ORF">OnM2_021021</name>
</gene>
<sequence>MILLNLVKIKTLLKKSPTYSSIIVSVMNKEKKHIIYHLPKAKNLNYILNNVIYDLINNINSIPYQVNSNVFDFIFHEKPEYFEDVII</sequence>
<dbReference type="Proteomes" id="UP000286134">
    <property type="component" value="Unassembled WGS sequence"/>
</dbReference>
<protein>
    <submittedName>
        <fullName evidence="1">Uncharacterized protein</fullName>
    </submittedName>
</protein>
<dbReference type="EMBL" id="MCFK01002200">
    <property type="protein sequence ID" value="RKF63995.1"/>
    <property type="molecule type" value="Genomic_DNA"/>
</dbReference>
<proteinExistence type="predicted"/>
<reference evidence="1 2" key="1">
    <citation type="journal article" date="2018" name="BMC Genomics">
        <title>Comparative genome analyses reveal sequence features reflecting distinct modes of host-adaptation between dicot and monocot powdery mildew.</title>
        <authorList>
            <person name="Wu Y."/>
            <person name="Ma X."/>
            <person name="Pan Z."/>
            <person name="Kale S.D."/>
            <person name="Song Y."/>
            <person name="King H."/>
            <person name="Zhang Q."/>
            <person name="Presley C."/>
            <person name="Deng X."/>
            <person name="Wei C.I."/>
            <person name="Xiao S."/>
        </authorList>
    </citation>
    <scope>NUCLEOTIDE SEQUENCE [LARGE SCALE GENOMIC DNA]</scope>
    <source>
        <strain evidence="1">UMSG2</strain>
    </source>
</reference>